<evidence type="ECO:0000313" key="2">
    <source>
        <dbReference type="Proteomes" id="UP000016843"/>
    </source>
</evidence>
<name>U5BTW2_9BACT</name>
<gene>
    <name evidence="1" type="ORF">P872_10975</name>
</gene>
<dbReference type="EMBL" id="AWXR01000069">
    <property type="protein sequence ID" value="ERM80964.1"/>
    <property type="molecule type" value="Genomic_DNA"/>
</dbReference>
<comment type="caution">
    <text evidence="1">The sequence shown here is derived from an EMBL/GenBank/DDBJ whole genome shotgun (WGS) entry which is preliminary data.</text>
</comment>
<accession>U5BTW2</accession>
<keyword evidence="2" id="KW-1185">Reference proteome</keyword>
<dbReference type="Proteomes" id="UP000016843">
    <property type="component" value="Unassembled WGS sequence"/>
</dbReference>
<organism evidence="1 2">
    <name type="scientific">Rhodonellum psychrophilum GCM71 = DSM 17998</name>
    <dbReference type="NCBI Taxonomy" id="1123057"/>
    <lineage>
        <taxon>Bacteria</taxon>
        <taxon>Pseudomonadati</taxon>
        <taxon>Bacteroidota</taxon>
        <taxon>Cytophagia</taxon>
        <taxon>Cytophagales</taxon>
        <taxon>Cytophagaceae</taxon>
        <taxon>Rhodonellum</taxon>
    </lineage>
</organism>
<evidence type="ECO:0000313" key="1">
    <source>
        <dbReference type="EMBL" id="ERM80964.1"/>
    </source>
</evidence>
<reference evidence="1 2" key="1">
    <citation type="journal article" date="2013" name="Genome Announc.">
        <title>Draft Genome Sequence of the Psychrophilic and Alkaliphilic Rhodonellum psychrophilum Strain GCM71T.</title>
        <authorList>
            <person name="Hauptmann A.L."/>
            <person name="Glaring M.A."/>
            <person name="Hallin P.F."/>
            <person name="Prieme A."/>
            <person name="Stougaard P."/>
        </authorList>
    </citation>
    <scope>NUCLEOTIDE SEQUENCE [LARGE SCALE GENOMIC DNA]</scope>
    <source>
        <strain evidence="1 2">GCM71</strain>
    </source>
</reference>
<proteinExistence type="predicted"/>
<dbReference type="AlphaFoldDB" id="U5BTW2"/>
<sequence>MVKIVVPTWGSLEESGMEEYSWTECKLDLKSSNRSHYIIDIRIEKKVFTGFVW</sequence>
<protein>
    <submittedName>
        <fullName evidence="1">Uncharacterized protein</fullName>
    </submittedName>
</protein>